<dbReference type="Gene3D" id="3.80.30.20">
    <property type="entry name" value="tm_1862 like domain"/>
    <property type="match status" value="1"/>
</dbReference>
<dbReference type="SUPFAM" id="SSF52242">
    <property type="entry name" value="Cobalamin (vitamin B12)-binding domain"/>
    <property type="match status" value="1"/>
</dbReference>
<dbReference type="EMBL" id="LVJN01000020">
    <property type="protein sequence ID" value="OSM01463.1"/>
    <property type="molecule type" value="Genomic_DNA"/>
</dbReference>
<dbReference type="SMART" id="SM00729">
    <property type="entry name" value="Elp3"/>
    <property type="match status" value="1"/>
</dbReference>
<dbReference type="InterPro" id="IPR006158">
    <property type="entry name" value="Cobalamin-bd"/>
</dbReference>
<comment type="caution">
    <text evidence="10">The sequence shown here is derived from an EMBL/GenBank/DDBJ whole genome shotgun (WGS) entry which is preliminary data.</text>
</comment>
<dbReference type="GO" id="GO:0031419">
    <property type="term" value="F:cobalamin binding"/>
    <property type="evidence" value="ECO:0007669"/>
    <property type="project" value="InterPro"/>
</dbReference>
<dbReference type="PROSITE" id="PS51918">
    <property type="entry name" value="RADICAL_SAM"/>
    <property type="match status" value="1"/>
</dbReference>
<dbReference type="InterPro" id="IPR023404">
    <property type="entry name" value="rSAM_horseshoe"/>
</dbReference>
<dbReference type="GO" id="GO:0046872">
    <property type="term" value="F:metal ion binding"/>
    <property type="evidence" value="ECO:0007669"/>
    <property type="project" value="UniProtKB-KW"/>
</dbReference>
<keyword evidence="6" id="KW-0408">Iron</keyword>
<dbReference type="CDD" id="cd01335">
    <property type="entry name" value="Radical_SAM"/>
    <property type="match status" value="1"/>
</dbReference>
<dbReference type="Pfam" id="PF02310">
    <property type="entry name" value="B12-binding"/>
    <property type="match status" value="1"/>
</dbReference>
<organism evidence="10 11">
    <name type="scientific">Magnetofaba australis IT-1</name>
    <dbReference type="NCBI Taxonomy" id="1434232"/>
    <lineage>
        <taxon>Bacteria</taxon>
        <taxon>Pseudomonadati</taxon>
        <taxon>Pseudomonadota</taxon>
        <taxon>Magnetococcia</taxon>
        <taxon>Magnetococcales</taxon>
        <taxon>Magnetococcaceae</taxon>
        <taxon>Magnetofaba</taxon>
    </lineage>
</organism>
<dbReference type="InterPro" id="IPR034466">
    <property type="entry name" value="Methyltransferase_Class_B"/>
</dbReference>
<evidence type="ECO:0000256" key="6">
    <source>
        <dbReference type="ARBA" id="ARBA00023004"/>
    </source>
</evidence>
<dbReference type="Proteomes" id="UP000194003">
    <property type="component" value="Unassembled WGS sequence"/>
</dbReference>
<sequence>MAEIILIQTISGDWDEMSMRIPESLLAVASVPAARGYDVRIIDQRLSADFEQELDHAIGPETKLVGLTVITGRQILHALNVSKHIKERYPQLPVCWGGVHPTLLPEQTAEHPAIDYVVVGDGEFVFCELFEHLRDGRSPHDLRGLVYKVKGALQPISNAGQLEIKQTRSGQSYTFTRRNGSSDIIRDLDSLPPLPYHLIDVQRYEVLYTGDGRKSATLNTSRGCPYRCKFCSDPAINLGKWRGYSPKAVLDKVDYLYREHNVRMIAFQDDYFPGSKKRFVEILQGLSQYKRDVQWATIGLRSDILYKLEDHEYQLLLDAGCYGLDMGVESGNPRVFESLNKGETLEQVVEVNRRLAQVDIKVKYSFIIGFPGESEEEMMDSVRMALQLERENPNAYTIFFTFLPIVGTPQYQDAVAQGFHEPQSLEEWAYMDFDGWMNLYRNWTSPELRSRLEAISFVSYFHSPHVIYKFGGSKLLRFAFTLYHPIAKWRFEKQYFDYCFEIKLKNLVLASKRLVMKLLPR</sequence>
<dbReference type="AlphaFoldDB" id="A0A1Y2K093"/>
<keyword evidence="5" id="KW-0479">Metal-binding</keyword>
<evidence type="ECO:0000256" key="2">
    <source>
        <dbReference type="ARBA" id="ARBA00022603"/>
    </source>
</evidence>
<dbReference type="InterPro" id="IPR058240">
    <property type="entry name" value="rSAM_sf"/>
</dbReference>
<reference evidence="10 11" key="1">
    <citation type="journal article" date="2016" name="BMC Genomics">
        <title>Combined genomic and structural analyses of a cultured magnetotactic bacterium reveals its niche adaptation to a dynamic environment.</title>
        <authorList>
            <person name="Araujo A.C."/>
            <person name="Morillo V."/>
            <person name="Cypriano J."/>
            <person name="Teixeira L.C."/>
            <person name="Leao P."/>
            <person name="Lyra S."/>
            <person name="Almeida L.G."/>
            <person name="Bazylinski D.A."/>
            <person name="Vasconcellos A.T."/>
            <person name="Abreu F."/>
            <person name="Lins U."/>
        </authorList>
    </citation>
    <scope>NUCLEOTIDE SEQUENCE [LARGE SCALE GENOMIC DNA]</scope>
    <source>
        <strain evidence="10 11">IT-1</strain>
    </source>
</reference>
<protein>
    <submittedName>
        <fullName evidence="10">Putative radical SAM domain-containing protein</fullName>
    </submittedName>
</protein>
<dbReference type="SFLD" id="SFLDG01082">
    <property type="entry name" value="B12-binding_domain_containing"/>
    <property type="match status" value="1"/>
</dbReference>
<dbReference type="STRING" id="1434232.MAIT1_01430"/>
<dbReference type="Pfam" id="PF04055">
    <property type="entry name" value="Radical_SAM"/>
    <property type="match status" value="1"/>
</dbReference>
<dbReference type="SUPFAM" id="SSF102114">
    <property type="entry name" value="Radical SAM enzymes"/>
    <property type="match status" value="1"/>
</dbReference>
<evidence type="ECO:0000256" key="5">
    <source>
        <dbReference type="ARBA" id="ARBA00022723"/>
    </source>
</evidence>
<name>A0A1Y2K093_9PROT</name>
<accession>A0A1Y2K093</accession>
<dbReference type="GO" id="GO:0051539">
    <property type="term" value="F:4 iron, 4 sulfur cluster binding"/>
    <property type="evidence" value="ECO:0007669"/>
    <property type="project" value="UniProtKB-KW"/>
</dbReference>
<keyword evidence="11" id="KW-1185">Reference proteome</keyword>
<keyword evidence="7" id="KW-0411">Iron-sulfur</keyword>
<evidence type="ECO:0000313" key="11">
    <source>
        <dbReference type="Proteomes" id="UP000194003"/>
    </source>
</evidence>
<dbReference type="RefSeq" id="WP_158089479.1">
    <property type="nucleotide sequence ID" value="NZ_LVJN01000020.1"/>
</dbReference>
<dbReference type="PROSITE" id="PS51332">
    <property type="entry name" value="B12_BINDING"/>
    <property type="match status" value="1"/>
</dbReference>
<keyword evidence="4" id="KW-0949">S-adenosyl-L-methionine</keyword>
<evidence type="ECO:0000256" key="7">
    <source>
        <dbReference type="ARBA" id="ARBA00023014"/>
    </source>
</evidence>
<evidence type="ECO:0000259" key="9">
    <source>
        <dbReference type="PROSITE" id="PS51918"/>
    </source>
</evidence>
<dbReference type="CDD" id="cd02068">
    <property type="entry name" value="radical_SAM_B12_BD"/>
    <property type="match status" value="1"/>
</dbReference>
<dbReference type="InterPro" id="IPR051198">
    <property type="entry name" value="BchE-like"/>
</dbReference>
<dbReference type="Gene3D" id="3.40.50.280">
    <property type="entry name" value="Cobalamin-binding domain"/>
    <property type="match status" value="1"/>
</dbReference>
<dbReference type="SFLD" id="SFLDG01123">
    <property type="entry name" value="methyltransferase_(Class_B)"/>
    <property type="match status" value="1"/>
</dbReference>
<dbReference type="InterPro" id="IPR006638">
    <property type="entry name" value="Elp3/MiaA/NifB-like_rSAM"/>
</dbReference>
<proteinExistence type="predicted"/>
<evidence type="ECO:0000259" key="8">
    <source>
        <dbReference type="PROSITE" id="PS51332"/>
    </source>
</evidence>
<dbReference type="OrthoDB" id="9801424at2"/>
<dbReference type="PANTHER" id="PTHR43409">
    <property type="entry name" value="ANAEROBIC MAGNESIUM-PROTOPORPHYRIN IX MONOMETHYL ESTER CYCLASE-RELATED"/>
    <property type="match status" value="1"/>
</dbReference>
<gene>
    <name evidence="10" type="ORF">MAIT1_01430</name>
</gene>
<evidence type="ECO:0000256" key="1">
    <source>
        <dbReference type="ARBA" id="ARBA00001966"/>
    </source>
</evidence>
<dbReference type="SFLD" id="SFLDS00029">
    <property type="entry name" value="Radical_SAM"/>
    <property type="match status" value="1"/>
</dbReference>
<dbReference type="GO" id="GO:0003824">
    <property type="term" value="F:catalytic activity"/>
    <property type="evidence" value="ECO:0007669"/>
    <property type="project" value="InterPro"/>
</dbReference>
<keyword evidence="3" id="KW-0808">Transferase</keyword>
<comment type="cofactor">
    <cofactor evidence="1">
        <name>[4Fe-4S] cluster</name>
        <dbReference type="ChEBI" id="CHEBI:49883"/>
    </cofactor>
</comment>
<dbReference type="InterPro" id="IPR036724">
    <property type="entry name" value="Cobalamin-bd_sf"/>
</dbReference>
<dbReference type="PANTHER" id="PTHR43409:SF7">
    <property type="entry name" value="BLL1977 PROTEIN"/>
    <property type="match status" value="1"/>
</dbReference>
<feature type="domain" description="B12-binding" evidence="8">
    <location>
        <begin position="2"/>
        <end position="140"/>
    </location>
</feature>
<evidence type="ECO:0000256" key="3">
    <source>
        <dbReference type="ARBA" id="ARBA00022679"/>
    </source>
</evidence>
<dbReference type="InterPro" id="IPR007197">
    <property type="entry name" value="rSAM"/>
</dbReference>
<keyword evidence="2" id="KW-0489">Methyltransferase</keyword>
<feature type="domain" description="Radical SAM core" evidence="9">
    <location>
        <begin position="210"/>
        <end position="447"/>
    </location>
</feature>
<evidence type="ECO:0000313" key="10">
    <source>
        <dbReference type="EMBL" id="OSM01463.1"/>
    </source>
</evidence>
<evidence type="ECO:0000256" key="4">
    <source>
        <dbReference type="ARBA" id="ARBA00022691"/>
    </source>
</evidence>